<evidence type="ECO:0000313" key="2">
    <source>
        <dbReference type="EMBL" id="PKU40134.1"/>
    </source>
</evidence>
<feature type="compositionally biased region" description="Acidic residues" evidence="1">
    <location>
        <begin position="317"/>
        <end position="329"/>
    </location>
</feature>
<gene>
    <name evidence="2" type="ORF">llap_9557</name>
</gene>
<dbReference type="GO" id="GO:0007508">
    <property type="term" value="P:larval heart development"/>
    <property type="evidence" value="ECO:0007669"/>
    <property type="project" value="TreeGrafter"/>
</dbReference>
<dbReference type="PANTHER" id="PTHR33395:SF22">
    <property type="entry name" value="REVERSE TRANSCRIPTASE DOMAIN-CONTAINING PROTEIN"/>
    <property type="match status" value="1"/>
</dbReference>
<reference evidence="3" key="2">
    <citation type="submission" date="2017-12" db="EMBL/GenBank/DDBJ databases">
        <title>Genome sequence of the Bar-tailed Godwit (Limosa lapponica baueri).</title>
        <authorList>
            <person name="Lima N.C.B."/>
            <person name="Parody-Merino A.M."/>
            <person name="Battley P.F."/>
            <person name="Fidler A.E."/>
            <person name="Prosdocimi F."/>
        </authorList>
    </citation>
    <scope>NUCLEOTIDE SEQUENCE [LARGE SCALE GENOMIC DNA]</scope>
</reference>
<dbReference type="OrthoDB" id="416454at2759"/>
<protein>
    <submittedName>
        <fullName evidence="2">Uncharacterized protein</fullName>
    </submittedName>
</protein>
<dbReference type="PANTHER" id="PTHR33395">
    <property type="entry name" value="TRANSCRIPTASE, PUTATIVE-RELATED-RELATED"/>
    <property type="match status" value="1"/>
</dbReference>
<evidence type="ECO:0000313" key="3">
    <source>
        <dbReference type="Proteomes" id="UP000233556"/>
    </source>
</evidence>
<dbReference type="GO" id="GO:0031012">
    <property type="term" value="C:extracellular matrix"/>
    <property type="evidence" value="ECO:0007669"/>
    <property type="project" value="TreeGrafter"/>
</dbReference>
<dbReference type="AlphaFoldDB" id="A0A2I0U233"/>
<proteinExistence type="predicted"/>
<keyword evidence="3" id="KW-1185">Reference proteome</keyword>
<organism evidence="2 3">
    <name type="scientific">Limosa lapponica baueri</name>
    <dbReference type="NCBI Taxonomy" id="1758121"/>
    <lineage>
        <taxon>Eukaryota</taxon>
        <taxon>Metazoa</taxon>
        <taxon>Chordata</taxon>
        <taxon>Craniata</taxon>
        <taxon>Vertebrata</taxon>
        <taxon>Euteleostomi</taxon>
        <taxon>Archelosauria</taxon>
        <taxon>Archosauria</taxon>
        <taxon>Dinosauria</taxon>
        <taxon>Saurischia</taxon>
        <taxon>Theropoda</taxon>
        <taxon>Coelurosauria</taxon>
        <taxon>Aves</taxon>
        <taxon>Neognathae</taxon>
        <taxon>Neoaves</taxon>
        <taxon>Charadriiformes</taxon>
        <taxon>Scolopacidae</taxon>
        <taxon>Limosa</taxon>
    </lineage>
</organism>
<feature type="region of interest" description="Disordered" evidence="1">
    <location>
        <begin position="304"/>
        <end position="329"/>
    </location>
</feature>
<evidence type="ECO:0000256" key="1">
    <source>
        <dbReference type="SAM" id="MobiDB-lite"/>
    </source>
</evidence>
<dbReference type="Proteomes" id="UP000233556">
    <property type="component" value="Unassembled WGS sequence"/>
</dbReference>
<dbReference type="GO" id="GO:0061343">
    <property type="term" value="P:cell adhesion involved in heart morphogenesis"/>
    <property type="evidence" value="ECO:0007669"/>
    <property type="project" value="TreeGrafter"/>
</dbReference>
<accession>A0A2I0U233</accession>
<dbReference type="EMBL" id="KZ506329">
    <property type="protein sequence ID" value="PKU40134.1"/>
    <property type="molecule type" value="Genomic_DNA"/>
</dbReference>
<name>A0A2I0U233_LIMLA</name>
<reference evidence="3" key="1">
    <citation type="submission" date="2017-11" db="EMBL/GenBank/DDBJ databases">
        <authorList>
            <person name="Lima N.C."/>
            <person name="Parody-Merino A.M."/>
            <person name="Battley P.F."/>
            <person name="Fidler A.E."/>
            <person name="Prosdocimi F."/>
        </authorList>
    </citation>
    <scope>NUCLEOTIDE SEQUENCE [LARGE SCALE GENOMIC DNA]</scope>
</reference>
<sequence>MTLQCVLAAQKANCILGCIKRSVASRSREVILPLCTTLVRPHLEYCFQLWSPQHRKDMDLLERVQWRATKMIRGTEHLSYEDRLRELGLFSLKKRRFWVDLIAAFQHLKVVYRKDGEGLFIRDSSDRKKGVLVDGKLNMNPEGTLAAMTGNSVLDCISLKHCKPVIFLTSTLSNNQIPKKKKSGKIARRPAWISKERLDKIRTKKEAYRGWKQGRVDWAEYRETVRVTRNQVRQAIAQAELNLARDVKDNKKNFYSYIRDKGKTREAVGPLRKETGHLVTQNMDKAELLNDFFASLFTGKGSNRTAQVTEGKNRDSENEEPPTVQEEEVRDLLRNLKKKSTEYQITLKEINIKNIKKGAMSFELFTLLIRSYNGITLDSSSTSQGFNAFAFIMRLPLVLPLLCLCQAKSGAGVVPYLQELVSYSS</sequence>